<feature type="chain" id="PRO_5016133971" evidence="2">
    <location>
        <begin position="25"/>
        <end position="495"/>
    </location>
</feature>
<dbReference type="Proteomes" id="UP000247409">
    <property type="component" value="Unassembled WGS sequence"/>
</dbReference>
<reference evidence="3 4" key="1">
    <citation type="journal article" date="2018" name="Mol. Biol. Evol.">
        <title>Analysis of the draft genome of the red seaweed Gracilariopsis chorda provides insights into genome size evolution in Rhodophyta.</title>
        <authorList>
            <person name="Lee J."/>
            <person name="Yang E.C."/>
            <person name="Graf L."/>
            <person name="Yang J.H."/>
            <person name="Qiu H."/>
            <person name="Zel Zion U."/>
            <person name="Chan C.X."/>
            <person name="Stephens T.G."/>
            <person name="Weber A.P.M."/>
            <person name="Boo G.H."/>
            <person name="Boo S.M."/>
            <person name="Kim K.M."/>
            <person name="Shin Y."/>
            <person name="Jung M."/>
            <person name="Lee S.J."/>
            <person name="Yim H.S."/>
            <person name="Lee J.H."/>
            <person name="Bhattacharya D."/>
            <person name="Yoon H.S."/>
        </authorList>
    </citation>
    <scope>NUCLEOTIDE SEQUENCE [LARGE SCALE GENOMIC DNA]</scope>
    <source>
        <strain evidence="3 4">SKKU-2015</strain>
        <tissue evidence="3">Whole body</tissue>
    </source>
</reference>
<dbReference type="OrthoDB" id="10498761at2759"/>
<evidence type="ECO:0000313" key="4">
    <source>
        <dbReference type="Proteomes" id="UP000247409"/>
    </source>
</evidence>
<dbReference type="STRING" id="448386.A0A2V3IQK4"/>
<dbReference type="PROSITE" id="PS51257">
    <property type="entry name" value="PROKAR_LIPOPROTEIN"/>
    <property type="match status" value="1"/>
</dbReference>
<keyword evidence="4" id="KW-1185">Reference proteome</keyword>
<evidence type="ECO:0000256" key="1">
    <source>
        <dbReference type="SAM" id="Phobius"/>
    </source>
</evidence>
<name>A0A2V3IQK4_9FLOR</name>
<keyword evidence="1" id="KW-0812">Transmembrane</keyword>
<proteinExistence type="predicted"/>
<feature type="signal peptide" evidence="2">
    <location>
        <begin position="1"/>
        <end position="24"/>
    </location>
</feature>
<feature type="transmembrane region" description="Helical" evidence="1">
    <location>
        <begin position="404"/>
        <end position="429"/>
    </location>
</feature>
<evidence type="ECO:0000313" key="3">
    <source>
        <dbReference type="EMBL" id="PXF44363.1"/>
    </source>
</evidence>
<protein>
    <submittedName>
        <fullName evidence="3">Uncharacterized protein</fullName>
    </submittedName>
</protein>
<sequence length="495" mass="55438">MSPPRQAGLLLLIFIIAPINVTTSSCVQRSPSPTPTVSTTKWYTGRYFYYSSDAPISSTLLKVQPFWNNVDIAIRTLQDVDSQIHSQKTRLLNNATNRSELHFQPPICNLQDQHWANSAQDQILLRGYSEKVDVSCVTDQVFEDHQQQHIFDLVYSINNLTKSYAKTIARNARSNFTNPDAIFNWPYNTATQHCHLNVLGAYRIQTNWYLNVGITNDRQEKHLEDFGRKYLAEGLGRNGKTALMNLYRRPKPKDADQTHKLIHNATTIIISHRDTADPGVFKFTPLSENLAVRTALDKADFYSQQVSDAISPSSIALLVLPLFLNLVPIALIADVSTRSTFIYALLSDVLTVIPLSIKGIELISIGRSQFLGAVVRISSSADKKPSPAAAAEIYVAKCHEKKNVVTIGITFLTISLVFLVIGLAAEVIARRFATRRKKRFYSRISLSSSTTASSRVQSHSLRISNPPVSTTRGAAHINIERESYDGDTENWYHCQ</sequence>
<comment type="caution">
    <text evidence="3">The sequence shown here is derived from an EMBL/GenBank/DDBJ whole genome shotgun (WGS) entry which is preliminary data.</text>
</comment>
<dbReference type="AlphaFoldDB" id="A0A2V3IQK4"/>
<gene>
    <name evidence="3" type="ORF">BWQ96_05883</name>
</gene>
<keyword evidence="1" id="KW-1133">Transmembrane helix</keyword>
<organism evidence="3 4">
    <name type="scientific">Gracilariopsis chorda</name>
    <dbReference type="NCBI Taxonomy" id="448386"/>
    <lineage>
        <taxon>Eukaryota</taxon>
        <taxon>Rhodophyta</taxon>
        <taxon>Florideophyceae</taxon>
        <taxon>Rhodymeniophycidae</taxon>
        <taxon>Gracilariales</taxon>
        <taxon>Gracilariaceae</taxon>
        <taxon>Gracilariopsis</taxon>
    </lineage>
</organism>
<dbReference type="EMBL" id="NBIV01000093">
    <property type="protein sequence ID" value="PXF44363.1"/>
    <property type="molecule type" value="Genomic_DNA"/>
</dbReference>
<keyword evidence="2" id="KW-0732">Signal</keyword>
<evidence type="ECO:0000256" key="2">
    <source>
        <dbReference type="SAM" id="SignalP"/>
    </source>
</evidence>
<keyword evidence="1" id="KW-0472">Membrane</keyword>
<accession>A0A2V3IQK4</accession>